<protein>
    <recommendedName>
        <fullName evidence="4">Protein O7</fullName>
    </recommendedName>
</protein>
<reference evidence="2 3" key="1">
    <citation type="journal article" date="2016" name="BMC Genomics">
        <title>A novel strain of cynomolgus macaque cytomegalovirus: implications for host-virus co-evolution.</title>
        <authorList>
            <person name="Russell J.N."/>
            <person name="Marsh A.K."/>
            <person name="Willer D.O."/>
            <person name="Ambagala A.P."/>
            <person name="Dzamba M."/>
            <person name="Chan J.K."/>
            <person name="Pilon R."/>
            <person name="Fournier J."/>
            <person name="Brudno M."/>
            <person name="Antony J.M."/>
            <person name="Sandstrom P."/>
            <person name="Evans B.J."/>
            <person name="MacDonald K.S."/>
        </authorList>
    </citation>
    <scope>NUCLEOTIDE SEQUENCE [LARGE SCALE GENOMIC DNA]</scope>
    <source>
        <strain evidence="2">Mauritius</strain>
    </source>
</reference>
<keyword evidence="1" id="KW-0812">Transmembrane</keyword>
<evidence type="ECO:0000256" key="1">
    <source>
        <dbReference type="SAM" id="Phobius"/>
    </source>
</evidence>
<evidence type="ECO:0000313" key="2">
    <source>
        <dbReference type="EMBL" id="AKT72894.1"/>
    </source>
</evidence>
<accession>A0A0K1H0U5</accession>
<proteinExistence type="predicted"/>
<sequence>MSHPRIAILGILTMGNEVVFIVIAVVASFVALIMGIILDLMYLHAYQKFCNYYCCCPFQRLSIYDAEVLEELEV</sequence>
<keyword evidence="1" id="KW-1133">Transmembrane helix</keyword>
<evidence type="ECO:0000313" key="3">
    <source>
        <dbReference type="Proteomes" id="UP000118435"/>
    </source>
</evidence>
<evidence type="ECO:0008006" key="4">
    <source>
        <dbReference type="Google" id="ProtNLM"/>
    </source>
</evidence>
<dbReference type="Proteomes" id="UP000118435">
    <property type="component" value="Segment"/>
</dbReference>
<gene>
    <name evidence="2" type="primary">CyO7</name>
</gene>
<organism evidence="2 3">
    <name type="scientific">Cynomolgus macaque cytomegalovirus strain Mauritius</name>
    <dbReference type="NCBI Taxonomy" id="1690255"/>
    <lineage>
        <taxon>Viruses</taxon>
        <taxon>Duplodnaviria</taxon>
        <taxon>Heunggongvirae</taxon>
        <taxon>Peploviricota</taxon>
        <taxon>Herviviricetes</taxon>
        <taxon>Herpesvirales</taxon>
        <taxon>Orthoherpesviridae</taxon>
        <taxon>Betaherpesvirinae</taxon>
        <taxon>Cytomegalovirus</taxon>
        <taxon>Cytomegalovirus macacinebeta3</taxon>
    </lineage>
</organism>
<feature type="transmembrane region" description="Helical" evidence="1">
    <location>
        <begin position="20"/>
        <end position="43"/>
    </location>
</feature>
<keyword evidence="1" id="KW-0472">Membrane</keyword>
<dbReference type="EMBL" id="KP796148">
    <property type="protein sequence ID" value="AKT72894.1"/>
    <property type="molecule type" value="Genomic_DNA"/>
</dbReference>
<name>A0A0K1H0U5_9BETA</name>